<dbReference type="InterPro" id="IPR039422">
    <property type="entry name" value="MarR/SlyA-like"/>
</dbReference>
<sequence length="158" mass="17310">MSEENRYPVPPEVLARFAEYGRESSTLAVLRHAQIAEKMGLSATDHKALDLAARAEGPLTAGEIARVTGLSTGAVTGVIDRLERAGFVRRVRDANDRRKVLVEVLPLDEDTVAPLFASALVVTEKVLEKFTPAERDVIERYQSELIALMREDVLGGNP</sequence>
<dbReference type="InterPro" id="IPR036390">
    <property type="entry name" value="WH_DNA-bd_sf"/>
</dbReference>
<dbReference type="Pfam" id="PF01047">
    <property type="entry name" value="MarR"/>
    <property type="match status" value="1"/>
</dbReference>
<comment type="caution">
    <text evidence="2">The sequence shown here is derived from an EMBL/GenBank/DDBJ whole genome shotgun (WGS) entry which is preliminary data.</text>
</comment>
<dbReference type="Gene3D" id="1.10.10.10">
    <property type="entry name" value="Winged helix-like DNA-binding domain superfamily/Winged helix DNA-binding domain"/>
    <property type="match status" value="1"/>
</dbReference>
<name>A0ABX0SSG3_9PSEU</name>
<dbReference type="InterPro" id="IPR036388">
    <property type="entry name" value="WH-like_DNA-bd_sf"/>
</dbReference>
<evidence type="ECO:0000313" key="2">
    <source>
        <dbReference type="EMBL" id="NIH78305.1"/>
    </source>
</evidence>
<evidence type="ECO:0000313" key="3">
    <source>
        <dbReference type="Proteomes" id="UP000754495"/>
    </source>
</evidence>
<keyword evidence="3" id="KW-1185">Reference proteome</keyword>
<organism evidence="2 3">
    <name type="scientific">Amycolatopsis viridis</name>
    <dbReference type="NCBI Taxonomy" id="185678"/>
    <lineage>
        <taxon>Bacteria</taxon>
        <taxon>Bacillati</taxon>
        <taxon>Actinomycetota</taxon>
        <taxon>Actinomycetes</taxon>
        <taxon>Pseudonocardiales</taxon>
        <taxon>Pseudonocardiaceae</taxon>
        <taxon>Amycolatopsis</taxon>
    </lineage>
</organism>
<keyword evidence="2" id="KW-0238">DNA-binding</keyword>
<dbReference type="GO" id="GO:0003677">
    <property type="term" value="F:DNA binding"/>
    <property type="evidence" value="ECO:0007669"/>
    <property type="project" value="UniProtKB-KW"/>
</dbReference>
<dbReference type="EMBL" id="JAANOU010000001">
    <property type="protein sequence ID" value="NIH78305.1"/>
    <property type="molecule type" value="Genomic_DNA"/>
</dbReference>
<dbReference type="InterPro" id="IPR011991">
    <property type="entry name" value="ArsR-like_HTH"/>
</dbReference>
<feature type="domain" description="HTH marR-type" evidence="1">
    <location>
        <begin position="1"/>
        <end position="147"/>
    </location>
</feature>
<dbReference type="Proteomes" id="UP000754495">
    <property type="component" value="Unassembled WGS sequence"/>
</dbReference>
<dbReference type="InterPro" id="IPR000835">
    <property type="entry name" value="HTH_MarR-typ"/>
</dbReference>
<protein>
    <submittedName>
        <fullName evidence="2">DNA-binding MarR family transcriptional regulator</fullName>
    </submittedName>
</protein>
<dbReference type="PANTHER" id="PTHR33164">
    <property type="entry name" value="TRANSCRIPTIONAL REGULATOR, MARR FAMILY"/>
    <property type="match status" value="1"/>
</dbReference>
<dbReference type="PRINTS" id="PR00598">
    <property type="entry name" value="HTHMARR"/>
</dbReference>
<gene>
    <name evidence="2" type="ORF">FHX46_000835</name>
</gene>
<reference evidence="2 3" key="1">
    <citation type="submission" date="2020-03" db="EMBL/GenBank/DDBJ databases">
        <title>Sequencing the genomes of 1000 actinobacteria strains.</title>
        <authorList>
            <person name="Klenk H.-P."/>
        </authorList>
    </citation>
    <scope>NUCLEOTIDE SEQUENCE [LARGE SCALE GENOMIC DNA]</scope>
    <source>
        <strain evidence="2 3">DSM 45668</strain>
    </source>
</reference>
<evidence type="ECO:0000259" key="1">
    <source>
        <dbReference type="PROSITE" id="PS50995"/>
    </source>
</evidence>
<proteinExistence type="predicted"/>
<dbReference type="PROSITE" id="PS50995">
    <property type="entry name" value="HTH_MARR_2"/>
    <property type="match status" value="1"/>
</dbReference>
<dbReference type="RefSeq" id="WP_167110782.1">
    <property type="nucleotide sequence ID" value="NZ_JAANOU010000001.1"/>
</dbReference>
<dbReference type="SUPFAM" id="SSF46785">
    <property type="entry name" value="Winged helix' DNA-binding domain"/>
    <property type="match status" value="1"/>
</dbReference>
<accession>A0ABX0SSG3</accession>
<dbReference type="SMART" id="SM00347">
    <property type="entry name" value="HTH_MARR"/>
    <property type="match status" value="1"/>
</dbReference>
<dbReference type="CDD" id="cd00090">
    <property type="entry name" value="HTH_ARSR"/>
    <property type="match status" value="1"/>
</dbReference>
<dbReference type="PANTHER" id="PTHR33164:SF106">
    <property type="entry name" value="TRANSCRIPTIONAL REGULATORY PROTEIN"/>
    <property type="match status" value="1"/>
</dbReference>